<gene>
    <name evidence="1" type="ORF">PS662_04382</name>
</gene>
<proteinExistence type="predicted"/>
<protein>
    <submittedName>
        <fullName evidence="1">Uncharacterized protein</fullName>
    </submittedName>
</protein>
<dbReference type="EMBL" id="CABVHK010000015">
    <property type="protein sequence ID" value="VVN21304.1"/>
    <property type="molecule type" value="Genomic_DNA"/>
</dbReference>
<organism evidence="1 2">
    <name type="scientific">Pseudomonas fluorescens</name>
    <dbReference type="NCBI Taxonomy" id="294"/>
    <lineage>
        <taxon>Bacteria</taxon>
        <taxon>Pseudomonadati</taxon>
        <taxon>Pseudomonadota</taxon>
        <taxon>Gammaproteobacteria</taxon>
        <taxon>Pseudomonadales</taxon>
        <taxon>Pseudomonadaceae</taxon>
        <taxon>Pseudomonas</taxon>
    </lineage>
</organism>
<dbReference type="RefSeq" id="WP_150712724.1">
    <property type="nucleotide sequence ID" value="NZ_CABVHK010000015.1"/>
</dbReference>
<evidence type="ECO:0000313" key="1">
    <source>
        <dbReference type="EMBL" id="VVN21304.1"/>
    </source>
</evidence>
<accession>A0A5E6VX80</accession>
<sequence>MAKSRGWSKPPSDFKQEIDDSVSTRQRVIAMAMMQEIVYKSPVGNPSIWKANLERKSSNVAAADAYDAIAATLGNKKLTKKERDQNYYVNDLAAGRGYVGGTFRGNNFVTIDEPGYYQLNRVDANGSATIAAASAAIRSAAPYSVIYLQNNLPYAERLEQGHSTQAPAGIYAVAFHGVSQAYSS</sequence>
<evidence type="ECO:0000313" key="2">
    <source>
        <dbReference type="Proteomes" id="UP000326953"/>
    </source>
</evidence>
<dbReference type="OrthoDB" id="6650149at2"/>
<dbReference type="AlphaFoldDB" id="A0A5E6VX80"/>
<dbReference type="Proteomes" id="UP000326953">
    <property type="component" value="Unassembled WGS sequence"/>
</dbReference>
<name>A0A5E6VX80_PSEFL</name>
<reference evidence="1 2" key="1">
    <citation type="submission" date="2019-09" db="EMBL/GenBank/DDBJ databases">
        <authorList>
            <person name="Chandra G."/>
            <person name="Truman W A."/>
        </authorList>
    </citation>
    <scope>NUCLEOTIDE SEQUENCE [LARGE SCALE GENOMIC DNA]</scope>
    <source>
        <strain evidence="1">PS662</strain>
    </source>
</reference>